<gene>
    <name evidence="9" type="ORF">RHS03_01592</name>
</gene>
<dbReference type="Pfam" id="PF11719">
    <property type="entry name" value="Drc1-Sld2"/>
    <property type="match status" value="1"/>
</dbReference>
<feature type="region of interest" description="Disordered" evidence="8">
    <location>
        <begin position="565"/>
        <end position="596"/>
    </location>
</feature>
<dbReference type="GO" id="GO:0006270">
    <property type="term" value="P:DNA replication initiation"/>
    <property type="evidence" value="ECO:0007669"/>
    <property type="project" value="UniProtKB-UniRule"/>
</dbReference>
<feature type="compositionally biased region" description="Basic and acidic residues" evidence="8">
    <location>
        <begin position="54"/>
        <end position="64"/>
    </location>
</feature>
<name>A0A8H7I1F6_9AGAM</name>
<dbReference type="GO" id="GO:1902977">
    <property type="term" value="P:mitotic DNA replication preinitiation complex assembly"/>
    <property type="evidence" value="ECO:0007669"/>
    <property type="project" value="TreeGrafter"/>
</dbReference>
<organism evidence="9 10">
    <name type="scientific">Rhizoctonia solani</name>
    <dbReference type="NCBI Taxonomy" id="456999"/>
    <lineage>
        <taxon>Eukaryota</taxon>
        <taxon>Fungi</taxon>
        <taxon>Dikarya</taxon>
        <taxon>Basidiomycota</taxon>
        <taxon>Agaricomycotina</taxon>
        <taxon>Agaricomycetes</taxon>
        <taxon>Cantharellales</taxon>
        <taxon>Ceratobasidiaceae</taxon>
        <taxon>Rhizoctonia</taxon>
    </lineage>
</organism>
<keyword evidence="4 7" id="KW-0235">DNA replication</keyword>
<evidence type="ECO:0000256" key="3">
    <source>
        <dbReference type="ARBA" id="ARBA00018363"/>
    </source>
</evidence>
<feature type="compositionally biased region" description="Gly residues" evidence="8">
    <location>
        <begin position="289"/>
        <end position="303"/>
    </location>
</feature>
<comment type="subcellular location">
    <subcellularLocation>
        <location evidence="1 7">Nucleus</location>
    </subcellularLocation>
</comment>
<dbReference type="GO" id="GO:0003697">
    <property type="term" value="F:single-stranded DNA binding"/>
    <property type="evidence" value="ECO:0007669"/>
    <property type="project" value="TreeGrafter"/>
</dbReference>
<evidence type="ECO:0000313" key="10">
    <source>
        <dbReference type="Proteomes" id="UP000602905"/>
    </source>
</evidence>
<feature type="compositionally biased region" description="Acidic residues" evidence="8">
    <location>
        <begin position="571"/>
        <end position="587"/>
    </location>
</feature>
<feature type="compositionally biased region" description="Basic and acidic residues" evidence="8">
    <location>
        <begin position="392"/>
        <end position="404"/>
    </location>
</feature>
<dbReference type="Proteomes" id="UP000602905">
    <property type="component" value="Unassembled WGS sequence"/>
</dbReference>
<comment type="caution">
    <text evidence="9">The sequence shown here is derived from an EMBL/GenBank/DDBJ whole genome shotgun (WGS) entry which is preliminary data.</text>
</comment>
<feature type="compositionally biased region" description="Acidic residues" evidence="8">
    <location>
        <begin position="455"/>
        <end position="469"/>
    </location>
</feature>
<evidence type="ECO:0000256" key="1">
    <source>
        <dbReference type="ARBA" id="ARBA00004123"/>
    </source>
</evidence>
<sequence length="596" mass="65343">MSTDISKIKAEIKEWQRAYRRAHGRDPGKDELRKNPEMQAKYKIWQDSLKAPKTSKDVPHKQDDDGSTPPRPSRSLIPKTLPVPSASKAPSTPFSARKKQPTRKALSSSDDRIPAPNLSTAKRDTSAQSSRVIPFNSSAKSQTRVFPSMLASDSDDDNPFAAPDPVSPTRSRRTSPTKSVGGVSPSKPFESPSKANFRTPSKPKPRSSPPSTQPFLTPRTKARKRMRGEEVPATPGDKRRKLGAVRSILSTQDEQEEEDQDEIVDSPKKKRATTVNGRVFTGLFDDEGAAGGSTMGDEGGGGDTTSFIDDMSSLRSTPPPPPSEPDHDWTSTRSHSDEDEEPPARPGTRPVLPAFGKWTQDTWDAPAPGTDFSHLKKGFGKPQPEPTKQKAKGKEKGKEKEKESSQTVSNPFDLLPPLPMQDDQPPSTKSRFDNKSRGDNSRSKGKKGKDKEVEMDGAESSDGEMDVNEIEWKPYGPLMGSQTQHSDSQTQTPFGSQARPSFGSQAQATQPLENEADEEPDLASNLPFDLRTLLSLHSTRREFLRSDSLAKDVLAGRSTSARAGEVWGIGDMEDEEEGEGDDWDSEPEGWKGVVEM</sequence>
<evidence type="ECO:0000313" key="9">
    <source>
        <dbReference type="EMBL" id="KAF8711673.1"/>
    </source>
</evidence>
<feature type="compositionally biased region" description="Polar residues" evidence="8">
    <location>
        <begin position="126"/>
        <end position="145"/>
    </location>
</feature>
<reference evidence="9" key="1">
    <citation type="submission" date="2020-09" db="EMBL/GenBank/DDBJ databases">
        <title>Comparative genome analyses of four rice-infecting Rhizoctonia solani isolates reveal extensive enrichment of homogalacturonan modification genes.</title>
        <authorList>
            <person name="Lee D.-Y."/>
            <person name="Jeon J."/>
            <person name="Kim K.-T."/>
            <person name="Cheong K."/>
            <person name="Song H."/>
            <person name="Choi G."/>
            <person name="Ko J."/>
            <person name="Opiyo S.O."/>
            <person name="Zuo S."/>
            <person name="Madhav S."/>
            <person name="Lee Y.-H."/>
            <person name="Wang G.-L."/>
        </authorList>
    </citation>
    <scope>NUCLEOTIDE SEQUENCE</scope>
    <source>
        <strain evidence="9">AG1-IA WGL</strain>
    </source>
</reference>
<dbReference type="PANTHER" id="PTHR28124">
    <property type="entry name" value="DNA REPLICATION REGULATOR SLD2"/>
    <property type="match status" value="1"/>
</dbReference>
<dbReference type="GO" id="GO:0000727">
    <property type="term" value="P:double-strand break repair via break-induced replication"/>
    <property type="evidence" value="ECO:0007669"/>
    <property type="project" value="TreeGrafter"/>
</dbReference>
<evidence type="ECO:0000256" key="5">
    <source>
        <dbReference type="ARBA" id="ARBA00023242"/>
    </source>
</evidence>
<feature type="compositionally biased region" description="Basic and acidic residues" evidence="8">
    <location>
        <begin position="24"/>
        <end position="36"/>
    </location>
</feature>
<feature type="non-terminal residue" evidence="9">
    <location>
        <position position="1"/>
    </location>
</feature>
<evidence type="ECO:0000256" key="2">
    <source>
        <dbReference type="ARBA" id="ARBA00007276"/>
    </source>
</evidence>
<comment type="function">
    <text evidence="7">Has a role in the initiation of DNA replication. Required at S-phase checkpoint.</text>
</comment>
<dbReference type="EMBL" id="JACYCD010000045">
    <property type="protein sequence ID" value="KAF8711673.1"/>
    <property type="molecule type" value="Genomic_DNA"/>
</dbReference>
<dbReference type="GO" id="GO:0031261">
    <property type="term" value="C:DNA replication preinitiation complex"/>
    <property type="evidence" value="ECO:0007669"/>
    <property type="project" value="TreeGrafter"/>
</dbReference>
<dbReference type="InterPro" id="IPR040203">
    <property type="entry name" value="Sld2"/>
</dbReference>
<dbReference type="PANTHER" id="PTHR28124:SF1">
    <property type="entry name" value="DNA REPLICATION REGULATOR SLD2"/>
    <property type="match status" value="1"/>
</dbReference>
<evidence type="ECO:0000256" key="7">
    <source>
        <dbReference type="RuleBase" id="RU367067"/>
    </source>
</evidence>
<feature type="region of interest" description="Disordered" evidence="8">
    <location>
        <begin position="18"/>
        <end position="524"/>
    </location>
</feature>
<keyword evidence="6 7" id="KW-0131">Cell cycle</keyword>
<evidence type="ECO:0000256" key="4">
    <source>
        <dbReference type="ARBA" id="ARBA00022705"/>
    </source>
</evidence>
<protein>
    <recommendedName>
        <fullName evidence="3 7">DNA replication regulator SLD2</fullName>
    </recommendedName>
</protein>
<accession>A0A8H7I1F6</accession>
<dbReference type="InterPro" id="IPR021110">
    <property type="entry name" value="DNA_rep_checkpnt_protein"/>
</dbReference>
<evidence type="ECO:0000256" key="8">
    <source>
        <dbReference type="SAM" id="MobiDB-lite"/>
    </source>
</evidence>
<comment type="similarity">
    <text evidence="2 7">Belongs to the SLD2 family.</text>
</comment>
<dbReference type="Gene3D" id="1.10.10.1460">
    <property type="match status" value="1"/>
</dbReference>
<keyword evidence="5 7" id="KW-0539">Nucleus</keyword>
<dbReference type="OrthoDB" id="8775810at2759"/>
<feature type="compositionally biased region" description="Low complexity" evidence="8">
    <location>
        <begin position="481"/>
        <end position="492"/>
    </location>
</feature>
<feature type="compositionally biased region" description="Basic and acidic residues" evidence="8">
    <location>
        <begin position="430"/>
        <end position="442"/>
    </location>
</feature>
<dbReference type="AlphaFoldDB" id="A0A8H7I1F6"/>
<evidence type="ECO:0000256" key="6">
    <source>
        <dbReference type="ARBA" id="ARBA00023306"/>
    </source>
</evidence>
<feature type="compositionally biased region" description="Polar residues" evidence="8">
    <location>
        <begin position="493"/>
        <end position="512"/>
    </location>
</feature>
<proteinExistence type="inferred from homology"/>
<feature type="compositionally biased region" description="Basic and acidic residues" evidence="8">
    <location>
        <begin position="324"/>
        <end position="336"/>
    </location>
</feature>
<dbReference type="GO" id="GO:0003688">
    <property type="term" value="F:DNA replication origin binding"/>
    <property type="evidence" value="ECO:0007669"/>
    <property type="project" value="TreeGrafter"/>
</dbReference>
<feature type="compositionally biased region" description="Acidic residues" evidence="8">
    <location>
        <begin position="253"/>
        <end position="264"/>
    </location>
</feature>